<feature type="signal peptide" evidence="2">
    <location>
        <begin position="1"/>
        <end position="19"/>
    </location>
</feature>
<name>U4L6Y6_PYROM</name>
<gene>
    <name evidence="3" type="ORF">PCON_12752</name>
</gene>
<feature type="chain" id="PRO_5004651970" evidence="2">
    <location>
        <begin position="20"/>
        <end position="122"/>
    </location>
</feature>
<feature type="compositionally biased region" description="Polar residues" evidence="1">
    <location>
        <begin position="26"/>
        <end position="35"/>
    </location>
</feature>
<keyword evidence="2" id="KW-0732">Signal</keyword>
<dbReference type="Proteomes" id="UP000018144">
    <property type="component" value="Unassembled WGS sequence"/>
</dbReference>
<sequence length="122" mass="13485">MYLNKFFFVAFAAISMAAAIGERSSDSTFETTEINSEPIPNERRSPDDAIFGPPTVITIPSPKPPAGFKPKPKPKPKKLCIWLTECGKACPVGWYKKSENRCAMDTKRCCKVGAVKMECCHP</sequence>
<accession>U4L6Y6</accession>
<evidence type="ECO:0000313" key="3">
    <source>
        <dbReference type="EMBL" id="CCX13159.1"/>
    </source>
</evidence>
<protein>
    <submittedName>
        <fullName evidence="3">Uncharacterized protein</fullName>
    </submittedName>
</protein>
<evidence type="ECO:0000313" key="4">
    <source>
        <dbReference type="Proteomes" id="UP000018144"/>
    </source>
</evidence>
<evidence type="ECO:0000256" key="1">
    <source>
        <dbReference type="SAM" id="MobiDB-lite"/>
    </source>
</evidence>
<keyword evidence="4" id="KW-1185">Reference proteome</keyword>
<dbReference type="EMBL" id="HF935781">
    <property type="protein sequence ID" value="CCX13159.1"/>
    <property type="molecule type" value="Genomic_DNA"/>
</dbReference>
<organism evidence="3 4">
    <name type="scientific">Pyronema omphalodes (strain CBS 100304)</name>
    <name type="common">Pyronema confluens</name>
    <dbReference type="NCBI Taxonomy" id="1076935"/>
    <lineage>
        <taxon>Eukaryota</taxon>
        <taxon>Fungi</taxon>
        <taxon>Dikarya</taxon>
        <taxon>Ascomycota</taxon>
        <taxon>Pezizomycotina</taxon>
        <taxon>Pezizomycetes</taxon>
        <taxon>Pezizales</taxon>
        <taxon>Pyronemataceae</taxon>
        <taxon>Pyronema</taxon>
    </lineage>
</organism>
<feature type="region of interest" description="Disordered" evidence="1">
    <location>
        <begin position="23"/>
        <end position="74"/>
    </location>
</feature>
<evidence type="ECO:0000256" key="2">
    <source>
        <dbReference type="SAM" id="SignalP"/>
    </source>
</evidence>
<dbReference type="AlphaFoldDB" id="U4L6Y6"/>
<reference evidence="3 4" key="1">
    <citation type="journal article" date="2013" name="PLoS Genet.">
        <title>The genome and development-dependent transcriptomes of Pyronema confluens: a window into fungal evolution.</title>
        <authorList>
            <person name="Traeger S."/>
            <person name="Altegoer F."/>
            <person name="Freitag M."/>
            <person name="Gabaldon T."/>
            <person name="Kempken F."/>
            <person name="Kumar A."/>
            <person name="Marcet-Houben M."/>
            <person name="Poggeler S."/>
            <person name="Stajich J.E."/>
            <person name="Nowrousian M."/>
        </authorList>
    </citation>
    <scope>NUCLEOTIDE SEQUENCE [LARGE SCALE GENOMIC DNA]</scope>
    <source>
        <strain evidence="4">CBS 100304</strain>
        <tissue evidence="3">Vegetative mycelium</tissue>
    </source>
</reference>
<proteinExistence type="predicted"/>